<dbReference type="EMBL" id="KN847531">
    <property type="protein sequence ID" value="KIW08359.1"/>
    <property type="molecule type" value="Genomic_DNA"/>
</dbReference>
<protein>
    <submittedName>
        <fullName evidence="3">Uncharacterized protein</fullName>
    </submittedName>
</protein>
<dbReference type="InParanoid" id="A0A0D2BAK5"/>
<evidence type="ECO:0000256" key="1">
    <source>
        <dbReference type="SAM" id="MobiDB-lite"/>
    </source>
</evidence>
<organism evidence="3 4">
    <name type="scientific">Verruconis gallopava</name>
    <dbReference type="NCBI Taxonomy" id="253628"/>
    <lineage>
        <taxon>Eukaryota</taxon>
        <taxon>Fungi</taxon>
        <taxon>Dikarya</taxon>
        <taxon>Ascomycota</taxon>
        <taxon>Pezizomycotina</taxon>
        <taxon>Dothideomycetes</taxon>
        <taxon>Pleosporomycetidae</taxon>
        <taxon>Venturiales</taxon>
        <taxon>Sympoventuriaceae</taxon>
        <taxon>Verruconis</taxon>
    </lineage>
</organism>
<gene>
    <name evidence="3" type="ORF">PV09_01275</name>
</gene>
<dbReference type="HOGENOM" id="CLU_1355588_0_0_1"/>
<keyword evidence="2" id="KW-1133">Transmembrane helix</keyword>
<dbReference type="RefSeq" id="XP_016218228.1">
    <property type="nucleotide sequence ID" value="XM_016354133.1"/>
</dbReference>
<dbReference type="Proteomes" id="UP000053259">
    <property type="component" value="Unassembled WGS sequence"/>
</dbReference>
<feature type="compositionally biased region" description="Basic and acidic residues" evidence="1">
    <location>
        <begin position="176"/>
        <end position="189"/>
    </location>
</feature>
<dbReference type="AlphaFoldDB" id="A0A0D2BAK5"/>
<proteinExistence type="predicted"/>
<dbReference type="GeneID" id="27309248"/>
<keyword evidence="2" id="KW-0472">Membrane</keyword>
<dbReference type="VEuPathDB" id="FungiDB:PV09_01275"/>
<keyword evidence="4" id="KW-1185">Reference proteome</keyword>
<evidence type="ECO:0000313" key="3">
    <source>
        <dbReference type="EMBL" id="KIW08359.1"/>
    </source>
</evidence>
<dbReference type="OrthoDB" id="5309803at2759"/>
<keyword evidence="2" id="KW-0812">Transmembrane</keyword>
<name>A0A0D2BAK5_9PEZI</name>
<evidence type="ECO:0000256" key="2">
    <source>
        <dbReference type="SAM" id="Phobius"/>
    </source>
</evidence>
<accession>A0A0D2BAK5</accession>
<sequence length="202" mass="23025">MLPWSSVFSENVSATLHMIESWISSMFFVLFLITIGPWFAFLIYDVILYVFRTITYEIPIIGGRARGRERPRAPSLKERATGDPRVMGIGVPAATYVEQEDVEEEGRHSTVEVTSNDEEDEEAEIRPPEHDTSETIHHTDERPKNELCEPTELSDAQKQIGEDEEVGTTSQQVDIGGREEGERWPEVNTRRRTVFTGNDDQI</sequence>
<feature type="region of interest" description="Disordered" evidence="1">
    <location>
        <begin position="99"/>
        <end position="202"/>
    </location>
</feature>
<feature type="compositionally biased region" description="Basic and acidic residues" evidence="1">
    <location>
        <begin position="124"/>
        <end position="147"/>
    </location>
</feature>
<evidence type="ECO:0000313" key="4">
    <source>
        <dbReference type="Proteomes" id="UP000053259"/>
    </source>
</evidence>
<reference evidence="3 4" key="1">
    <citation type="submission" date="2015-01" db="EMBL/GenBank/DDBJ databases">
        <title>The Genome Sequence of Ochroconis gallopava CBS43764.</title>
        <authorList>
            <consortium name="The Broad Institute Genomics Platform"/>
            <person name="Cuomo C."/>
            <person name="de Hoog S."/>
            <person name="Gorbushina A."/>
            <person name="Stielow B."/>
            <person name="Teixiera M."/>
            <person name="Abouelleil A."/>
            <person name="Chapman S.B."/>
            <person name="Priest M."/>
            <person name="Young S.K."/>
            <person name="Wortman J."/>
            <person name="Nusbaum C."/>
            <person name="Birren B."/>
        </authorList>
    </citation>
    <scope>NUCLEOTIDE SEQUENCE [LARGE SCALE GENOMIC DNA]</scope>
    <source>
        <strain evidence="3 4">CBS 43764</strain>
    </source>
</reference>
<feature type="transmembrane region" description="Helical" evidence="2">
    <location>
        <begin position="26"/>
        <end position="51"/>
    </location>
</feature>